<dbReference type="Proteomes" id="UP000007800">
    <property type="component" value="Unassembled WGS sequence"/>
</dbReference>
<keyword evidence="1" id="KW-0175">Coiled coil</keyword>
<evidence type="ECO:0000313" key="3">
    <source>
        <dbReference type="Proteomes" id="UP000007800"/>
    </source>
</evidence>
<gene>
    <name evidence="2" type="ORF">Pmar_PMAR024026</name>
</gene>
<evidence type="ECO:0000313" key="2">
    <source>
        <dbReference type="EMBL" id="EER07622.1"/>
    </source>
</evidence>
<sequence length="251" mass="28941">MRHTIAVHEQEIDSQKKANATLHETVSNLQRELSESEDHNRHLKQKLEESYRKERDKSYEVEMLEADLQRVTQDLATHLAEASALHTQIEELSSLAEKAQKSQEKEQRLVSLLCRNRVLLLRAQHRLASQTRRYTTFVEKIAELARGIGGANLGISVGLDELRTEVSSMRHQMMGATVNLQHSHKDETQVSEDNILSMSQRHAEEAATWQAERQQHLQSAVAWLAQKKVYENKLATWKEEKESLLKEINHL</sequence>
<keyword evidence="3" id="KW-1185">Reference proteome</keyword>
<dbReference type="InParanoid" id="C5L6G1"/>
<dbReference type="OrthoDB" id="447294at2759"/>
<organism evidence="3">
    <name type="scientific">Perkinsus marinus (strain ATCC 50983 / TXsc)</name>
    <dbReference type="NCBI Taxonomy" id="423536"/>
    <lineage>
        <taxon>Eukaryota</taxon>
        <taxon>Sar</taxon>
        <taxon>Alveolata</taxon>
        <taxon>Perkinsozoa</taxon>
        <taxon>Perkinsea</taxon>
        <taxon>Perkinsida</taxon>
        <taxon>Perkinsidae</taxon>
        <taxon>Perkinsus</taxon>
    </lineage>
</organism>
<protein>
    <submittedName>
        <fullName evidence="2">Tropomyosin, putative</fullName>
    </submittedName>
</protein>
<reference evidence="2 3" key="1">
    <citation type="submission" date="2008-07" db="EMBL/GenBank/DDBJ databases">
        <authorList>
            <person name="El-Sayed N."/>
            <person name="Caler E."/>
            <person name="Inman J."/>
            <person name="Amedeo P."/>
            <person name="Hass B."/>
            <person name="Wortman J."/>
        </authorList>
    </citation>
    <scope>NUCLEOTIDE SEQUENCE [LARGE SCALE GENOMIC DNA]</scope>
    <source>
        <strain evidence="3">ATCC 50983 / TXsc</strain>
    </source>
</reference>
<dbReference type="GeneID" id="9042108"/>
<dbReference type="EMBL" id="GG679769">
    <property type="protein sequence ID" value="EER07622.1"/>
    <property type="molecule type" value="Genomic_DNA"/>
</dbReference>
<proteinExistence type="predicted"/>
<accession>C5L6G1</accession>
<dbReference type="AlphaFoldDB" id="C5L6G1"/>
<evidence type="ECO:0000256" key="1">
    <source>
        <dbReference type="SAM" id="Coils"/>
    </source>
</evidence>
<dbReference type="RefSeq" id="XP_002775806.1">
    <property type="nucleotide sequence ID" value="XM_002775760.1"/>
</dbReference>
<name>C5L6G1_PERM5</name>
<feature type="coiled-coil region" evidence="1">
    <location>
        <begin position="12"/>
        <end position="109"/>
    </location>
</feature>